<dbReference type="EMBL" id="WJXA01000009">
    <property type="protein sequence ID" value="KAF7131752.1"/>
    <property type="molecule type" value="Genomic_DNA"/>
</dbReference>
<protein>
    <submittedName>
        <fullName evidence="1">Uncharacterized protein</fullName>
    </submittedName>
</protein>
<proteinExistence type="predicted"/>
<gene>
    <name evidence="1" type="ORF">RHSIM_Rhsim09G0161300</name>
</gene>
<dbReference type="Proteomes" id="UP000626092">
    <property type="component" value="Unassembled WGS sequence"/>
</dbReference>
<sequence>MGSDLRHPPPSSQASNTCFSSIEQAAFLLDTEFHPPNLIGRRPPPPPSSHSVTLVLLDIDVSWLAYWNFSLMAYNTGFELACITRGPLYLVFTLHVCASLA</sequence>
<keyword evidence="2" id="KW-1185">Reference proteome</keyword>
<dbReference type="OrthoDB" id="1820558at2759"/>
<evidence type="ECO:0000313" key="1">
    <source>
        <dbReference type="EMBL" id="KAF7131752.1"/>
    </source>
</evidence>
<accession>A0A834GDQ6</accession>
<comment type="caution">
    <text evidence="1">The sequence shown here is derived from an EMBL/GenBank/DDBJ whole genome shotgun (WGS) entry which is preliminary data.</text>
</comment>
<evidence type="ECO:0000313" key="2">
    <source>
        <dbReference type="Proteomes" id="UP000626092"/>
    </source>
</evidence>
<organism evidence="1 2">
    <name type="scientific">Rhododendron simsii</name>
    <name type="common">Sims's rhododendron</name>
    <dbReference type="NCBI Taxonomy" id="118357"/>
    <lineage>
        <taxon>Eukaryota</taxon>
        <taxon>Viridiplantae</taxon>
        <taxon>Streptophyta</taxon>
        <taxon>Embryophyta</taxon>
        <taxon>Tracheophyta</taxon>
        <taxon>Spermatophyta</taxon>
        <taxon>Magnoliopsida</taxon>
        <taxon>eudicotyledons</taxon>
        <taxon>Gunneridae</taxon>
        <taxon>Pentapetalae</taxon>
        <taxon>asterids</taxon>
        <taxon>Ericales</taxon>
        <taxon>Ericaceae</taxon>
        <taxon>Ericoideae</taxon>
        <taxon>Rhodoreae</taxon>
        <taxon>Rhododendron</taxon>
    </lineage>
</organism>
<name>A0A834GDQ6_RHOSS</name>
<dbReference type="AlphaFoldDB" id="A0A834GDQ6"/>
<reference evidence="1" key="1">
    <citation type="submission" date="2019-11" db="EMBL/GenBank/DDBJ databases">
        <authorList>
            <person name="Liu Y."/>
            <person name="Hou J."/>
            <person name="Li T.-Q."/>
            <person name="Guan C.-H."/>
            <person name="Wu X."/>
            <person name="Wu H.-Z."/>
            <person name="Ling F."/>
            <person name="Zhang R."/>
            <person name="Shi X.-G."/>
            <person name="Ren J.-P."/>
            <person name="Chen E.-F."/>
            <person name="Sun J.-M."/>
        </authorList>
    </citation>
    <scope>NUCLEOTIDE SEQUENCE</scope>
    <source>
        <strain evidence="1">Adult_tree_wgs_1</strain>
        <tissue evidence="1">Leaves</tissue>
    </source>
</reference>